<dbReference type="EMBL" id="SGBB01000013">
    <property type="protein sequence ID" value="RZD18158.1"/>
    <property type="molecule type" value="Genomic_DNA"/>
</dbReference>
<dbReference type="InterPro" id="IPR016300">
    <property type="entry name" value="ATPase_ArsA/GET3"/>
</dbReference>
<name>A0A519BLK7_9DELT</name>
<organism evidence="3 4">
    <name type="scientific">Candidatus Acididesulfobacter diazotrophicus</name>
    <dbReference type="NCBI Taxonomy" id="2597226"/>
    <lineage>
        <taxon>Bacteria</taxon>
        <taxon>Deltaproteobacteria</taxon>
        <taxon>Candidatus Acidulodesulfobacterales</taxon>
        <taxon>Candidatus Acididesulfobacter</taxon>
    </lineage>
</organism>
<dbReference type="Gene3D" id="3.40.50.300">
    <property type="entry name" value="P-loop containing nucleotide triphosphate hydrolases"/>
    <property type="match status" value="2"/>
</dbReference>
<dbReference type="CDD" id="cd02035">
    <property type="entry name" value="ArsA"/>
    <property type="match status" value="2"/>
</dbReference>
<dbReference type="Proteomes" id="UP000319296">
    <property type="component" value="Unassembled WGS sequence"/>
</dbReference>
<comment type="similarity">
    <text evidence="1">Belongs to the arsA ATPase family.</text>
</comment>
<comment type="caution">
    <text evidence="3">The sequence shown here is derived from an EMBL/GenBank/DDBJ whole genome shotgun (WGS) entry which is preliminary data.</text>
</comment>
<protein>
    <recommendedName>
        <fullName evidence="2">ArsA/GET3 Anion-transporting ATPase-like domain-containing protein</fullName>
    </recommendedName>
</protein>
<dbReference type="InterPro" id="IPR027417">
    <property type="entry name" value="P-loop_NTPase"/>
</dbReference>
<dbReference type="InterPro" id="IPR025723">
    <property type="entry name" value="ArsA/GET3_ATPase-like"/>
</dbReference>
<dbReference type="Pfam" id="PF02374">
    <property type="entry name" value="ArsA_ATPase"/>
    <property type="match status" value="4"/>
</dbReference>
<dbReference type="GO" id="GO:0005524">
    <property type="term" value="F:ATP binding"/>
    <property type="evidence" value="ECO:0007669"/>
    <property type="project" value="InterPro"/>
</dbReference>
<dbReference type="AlphaFoldDB" id="A0A519BLK7"/>
<gene>
    <name evidence="3" type="ORF">EVG15_07450</name>
</gene>
<feature type="domain" description="ArsA/GET3 Anion-transporting ATPase-like" evidence="2">
    <location>
        <begin position="508"/>
        <end position="531"/>
    </location>
</feature>
<dbReference type="PANTHER" id="PTHR10803">
    <property type="entry name" value="ARSENICAL PUMP-DRIVING ATPASE ARSENITE-TRANSLOCATING ATPASE"/>
    <property type="match status" value="1"/>
</dbReference>
<dbReference type="GO" id="GO:0016887">
    <property type="term" value="F:ATP hydrolysis activity"/>
    <property type="evidence" value="ECO:0007669"/>
    <property type="project" value="InterPro"/>
</dbReference>
<evidence type="ECO:0000313" key="4">
    <source>
        <dbReference type="Proteomes" id="UP000319296"/>
    </source>
</evidence>
<feature type="domain" description="ArsA/GET3 Anion-transporting ATPase-like" evidence="2">
    <location>
        <begin position="1"/>
        <end position="279"/>
    </location>
</feature>
<dbReference type="SUPFAM" id="SSF52540">
    <property type="entry name" value="P-loop containing nucleoside triphosphate hydrolases"/>
    <property type="match status" value="2"/>
</dbReference>
<feature type="domain" description="ArsA/GET3 Anion-transporting ATPase-like" evidence="2">
    <location>
        <begin position="344"/>
        <end position="465"/>
    </location>
</feature>
<proteinExistence type="inferred from homology"/>
<reference evidence="3 4" key="1">
    <citation type="journal article" date="2019" name="ISME J.">
        <title>Insights into ecological role of a new deltaproteobacterial order Candidatus Acidulodesulfobacterales by metagenomics and metatranscriptomics.</title>
        <authorList>
            <person name="Tan S."/>
            <person name="Liu J."/>
            <person name="Fang Y."/>
            <person name="Hedlund B.P."/>
            <person name="Lian Z.H."/>
            <person name="Huang L.Y."/>
            <person name="Li J.T."/>
            <person name="Huang L.N."/>
            <person name="Li W.J."/>
            <person name="Jiang H.C."/>
            <person name="Dong H.L."/>
            <person name="Shu W.S."/>
        </authorList>
    </citation>
    <scope>NUCLEOTIDE SEQUENCE [LARGE SCALE GENOMIC DNA]</scope>
    <source>
        <strain evidence="3">AP1</strain>
    </source>
</reference>
<dbReference type="NCBIfam" id="TIGR00345">
    <property type="entry name" value="GET3_arsA_TRC40"/>
    <property type="match status" value="1"/>
</dbReference>
<feature type="domain" description="ArsA/GET3 Anion-transporting ATPase-like" evidence="2">
    <location>
        <begin position="541"/>
        <end position="630"/>
    </location>
</feature>
<evidence type="ECO:0000259" key="2">
    <source>
        <dbReference type="Pfam" id="PF02374"/>
    </source>
</evidence>
<sequence length="658" mass="74765">MKYMFFSGKGGVGKTTISSATALNLALNGKKTLIVSTDPASNLSDIFEQNLKEEETKIKGVDNLYASEINAADSLEKYRAKVLGDSIEGLDNDVVSMIEEEFKSPCTEEIASFDSFTGFIARKDFDVIIFDTAPTGHTLRLMSLPLKWTTYIEEVKKGEGRTCMGPVANLEGSIEIYNKALKILTDKSATNFLFVMRPQELSFYETLRSIEEIKSIGITNIEILINQVLPDKLAKFNIFEEQYKLNEKIIEQAKETGYKIKKYYLMPEEIKGLDSLKKFILMEDKNYAVKYFDKFFNSDDNNNAGGDHNIINNNNSAISDLQSFNKNNSDLINKINSDAINSAKFIFFIGKGGTGKSTVSLLTGLYLSKYKNKKTLVVSVDPASHIGKIMGVESVSEEPVQVENKNLFLSVISPESALSDYKADTLQFFQKVSNNADSLKVLEEELNSPCTLEIAYFKKFYNYFKLGYGKNNIKENTNADININAGGNLNLNIKINNNIQNNAYDGLKDEFDYIIFDTAPTGHALRLLFLAFEYQKENKNNNSAKDEELEFLINTIKDKEKTYFSLVLYPEFTPIEEAYRAYNDLKGAGIDVSFLSINYLLNEKLKSIKFFKDKINQELKYLNVIKEKFNLPSLFFEQYPYEINYKNIEKFLKNSFKL</sequence>
<evidence type="ECO:0000313" key="3">
    <source>
        <dbReference type="EMBL" id="RZD18158.1"/>
    </source>
</evidence>
<dbReference type="PIRSF" id="PIRSF001327">
    <property type="entry name" value="Arsenical_pump-driving_ATPase"/>
    <property type="match status" value="1"/>
</dbReference>
<dbReference type="PANTHER" id="PTHR10803:SF3">
    <property type="entry name" value="ATPASE GET3"/>
    <property type="match status" value="1"/>
</dbReference>
<dbReference type="InterPro" id="IPR027541">
    <property type="entry name" value="Ars_ATPase"/>
</dbReference>
<evidence type="ECO:0000256" key="1">
    <source>
        <dbReference type="ARBA" id="ARBA00011040"/>
    </source>
</evidence>
<accession>A0A519BLK7</accession>
<dbReference type="GO" id="GO:0015446">
    <property type="term" value="F:ATPase-coupled arsenite transmembrane transporter activity"/>
    <property type="evidence" value="ECO:0007669"/>
    <property type="project" value="InterPro"/>
</dbReference>